<dbReference type="AlphaFoldDB" id="A0A1X2H5G6"/>
<dbReference type="Proteomes" id="UP000242180">
    <property type="component" value="Unassembled WGS sequence"/>
</dbReference>
<evidence type="ECO:0000313" key="1">
    <source>
        <dbReference type="EMBL" id="ORY93637.1"/>
    </source>
</evidence>
<evidence type="ECO:0000313" key="2">
    <source>
        <dbReference type="Proteomes" id="UP000242180"/>
    </source>
</evidence>
<dbReference type="InParanoid" id="A0A1X2H5G6"/>
<reference evidence="1 2" key="1">
    <citation type="submission" date="2016-07" db="EMBL/GenBank/DDBJ databases">
        <title>Pervasive Adenine N6-methylation of Active Genes in Fungi.</title>
        <authorList>
            <consortium name="DOE Joint Genome Institute"/>
            <person name="Mondo S.J."/>
            <person name="Dannebaum R.O."/>
            <person name="Kuo R.C."/>
            <person name="Labutti K."/>
            <person name="Haridas S."/>
            <person name="Kuo A."/>
            <person name="Salamov A."/>
            <person name="Ahrendt S.R."/>
            <person name="Lipzen A."/>
            <person name="Sullivan W."/>
            <person name="Andreopoulos W.B."/>
            <person name="Clum A."/>
            <person name="Lindquist E."/>
            <person name="Daum C."/>
            <person name="Ramamoorthy G.K."/>
            <person name="Gryganskyi A."/>
            <person name="Culley D."/>
            <person name="Magnuson J.K."/>
            <person name="James T.Y."/>
            <person name="O'Malley M.A."/>
            <person name="Stajich J.E."/>
            <person name="Spatafora J.W."/>
            <person name="Visel A."/>
            <person name="Grigoriev I.V."/>
        </authorList>
    </citation>
    <scope>NUCLEOTIDE SEQUENCE [LARGE SCALE GENOMIC DNA]</scope>
    <source>
        <strain evidence="1 2">NRRL 2496</strain>
    </source>
</reference>
<dbReference type="OrthoDB" id="2140489at2759"/>
<sequence length="217" mass="24451">MLAKSSSTAIGAKQLALDLTDGQAVEQAIVAQDLNGRSIHNTTIGPAGWLGETPENRAKIERDLRPVDRILLEKALPYFHVITGDYAKAPLADVFNWDEVAGRLGPNTEGDWFIVAFRSVRRADANHQLLFEADAQAQQEAIQSGGLLKYWYGDLNQHRECLAMCIWINRDYALQATRKPLHHQAAKLAREMYDTYDLERYSLVKRAGETKFVLQKL</sequence>
<dbReference type="OMA" id="MATCIWQ"/>
<name>A0A1X2H5G6_SYNRA</name>
<dbReference type="PANTHER" id="PTHR36986">
    <property type="entry name" value="UPF0643 PROTEIN PB2B2.08"/>
    <property type="match status" value="1"/>
</dbReference>
<dbReference type="EMBL" id="MCGN01000009">
    <property type="protein sequence ID" value="ORY93637.1"/>
    <property type="molecule type" value="Genomic_DNA"/>
</dbReference>
<dbReference type="PANTHER" id="PTHR36986:SF1">
    <property type="entry name" value="UPF0643 PROTEIN PB2B2.08"/>
    <property type="match status" value="1"/>
</dbReference>
<organism evidence="1 2">
    <name type="scientific">Syncephalastrum racemosum</name>
    <name type="common">Filamentous fungus</name>
    <dbReference type="NCBI Taxonomy" id="13706"/>
    <lineage>
        <taxon>Eukaryota</taxon>
        <taxon>Fungi</taxon>
        <taxon>Fungi incertae sedis</taxon>
        <taxon>Mucoromycota</taxon>
        <taxon>Mucoromycotina</taxon>
        <taxon>Mucoromycetes</taxon>
        <taxon>Mucorales</taxon>
        <taxon>Syncephalastraceae</taxon>
        <taxon>Syncephalastrum</taxon>
    </lineage>
</organism>
<accession>A0A1X2H5G6</accession>
<gene>
    <name evidence="1" type="ORF">BCR43DRAFT_497281</name>
</gene>
<protein>
    <submittedName>
        <fullName evidence="1">Uncharacterized protein</fullName>
    </submittedName>
</protein>
<comment type="caution">
    <text evidence="1">The sequence shown here is derived from an EMBL/GenBank/DDBJ whole genome shotgun (WGS) entry which is preliminary data.</text>
</comment>
<proteinExistence type="predicted"/>
<keyword evidence="2" id="KW-1185">Reference proteome</keyword>